<gene>
    <name evidence="3" type="ORF">DMC30DRAFT_397177</name>
</gene>
<feature type="region of interest" description="Disordered" evidence="1">
    <location>
        <begin position="134"/>
        <end position="158"/>
    </location>
</feature>
<keyword evidence="2" id="KW-0812">Transmembrane</keyword>
<feature type="compositionally biased region" description="Basic residues" evidence="1">
    <location>
        <begin position="246"/>
        <end position="261"/>
    </location>
</feature>
<organism evidence="3 4">
    <name type="scientific">Rhodotorula diobovata</name>
    <dbReference type="NCBI Taxonomy" id="5288"/>
    <lineage>
        <taxon>Eukaryota</taxon>
        <taxon>Fungi</taxon>
        <taxon>Dikarya</taxon>
        <taxon>Basidiomycota</taxon>
        <taxon>Pucciniomycotina</taxon>
        <taxon>Microbotryomycetes</taxon>
        <taxon>Sporidiobolales</taxon>
        <taxon>Sporidiobolaceae</taxon>
        <taxon>Rhodotorula</taxon>
    </lineage>
</organism>
<evidence type="ECO:0000256" key="2">
    <source>
        <dbReference type="SAM" id="Phobius"/>
    </source>
</evidence>
<accession>A0A5C5FUR6</accession>
<dbReference type="EMBL" id="SOZI01000062">
    <property type="protein sequence ID" value="TNY20598.1"/>
    <property type="molecule type" value="Genomic_DNA"/>
</dbReference>
<feature type="compositionally biased region" description="Low complexity" evidence="1">
    <location>
        <begin position="188"/>
        <end position="198"/>
    </location>
</feature>
<reference evidence="3 4" key="1">
    <citation type="submission" date="2019-03" db="EMBL/GenBank/DDBJ databases">
        <title>Rhodosporidium diobovatum UCD-FST 08-225 genome sequencing, assembly, and annotation.</title>
        <authorList>
            <person name="Fakankun I.U."/>
            <person name="Fristensky B."/>
            <person name="Levin D.B."/>
        </authorList>
    </citation>
    <scope>NUCLEOTIDE SEQUENCE [LARGE SCALE GENOMIC DNA]</scope>
    <source>
        <strain evidence="3 4">UCD-FST 08-225</strain>
    </source>
</reference>
<feature type="transmembrane region" description="Helical" evidence="2">
    <location>
        <begin position="104"/>
        <end position="126"/>
    </location>
</feature>
<dbReference type="OrthoDB" id="2529227at2759"/>
<name>A0A5C5FUR6_9BASI</name>
<evidence type="ECO:0000256" key="1">
    <source>
        <dbReference type="SAM" id="MobiDB-lite"/>
    </source>
</evidence>
<feature type="compositionally biased region" description="Basic and acidic residues" evidence="1">
    <location>
        <begin position="217"/>
        <end position="226"/>
    </location>
</feature>
<comment type="caution">
    <text evidence="3">The sequence shown here is derived from an EMBL/GenBank/DDBJ whole genome shotgun (WGS) entry which is preliminary data.</text>
</comment>
<feature type="transmembrane region" description="Helical" evidence="2">
    <location>
        <begin position="49"/>
        <end position="74"/>
    </location>
</feature>
<protein>
    <submittedName>
        <fullName evidence="3">Uncharacterized protein</fullName>
    </submittedName>
</protein>
<evidence type="ECO:0000313" key="3">
    <source>
        <dbReference type="EMBL" id="TNY20598.1"/>
    </source>
</evidence>
<feature type="compositionally biased region" description="Basic and acidic residues" evidence="1">
    <location>
        <begin position="265"/>
        <end position="276"/>
    </location>
</feature>
<sequence>MPGHRPELVRRPQRLPRPPLTLPLLRAAAVLILVQKKPDKGMPPHNPRWLRLSALVAFLLAMLYVIAGVILFVVLEDRASFVSFCLQNVSSATEEDCDERYNRAWLIVLAVGLVLFIHIALGFPVYRYTRACPPPSRLDRPRGSPSQTRGRTGGPAYGVQLESGFLLEPGIGRRQRELDRRTLRREPSTSASGLSSESESPERRRVRVHARAGARGPRTERREKALAKGQSSRERRHGWTSTPSRRTTRSLRKGPGRRRATAGRTESRLHARRDEGEPASSRASVDRRPR</sequence>
<feature type="region of interest" description="Disordered" evidence="1">
    <location>
        <begin position="176"/>
        <end position="290"/>
    </location>
</feature>
<feature type="compositionally biased region" description="Basic and acidic residues" evidence="1">
    <location>
        <begin position="176"/>
        <end position="187"/>
    </location>
</feature>
<keyword evidence="2" id="KW-0472">Membrane</keyword>
<evidence type="ECO:0000313" key="4">
    <source>
        <dbReference type="Proteomes" id="UP000311382"/>
    </source>
</evidence>
<dbReference type="AlphaFoldDB" id="A0A5C5FUR6"/>
<keyword evidence="4" id="KW-1185">Reference proteome</keyword>
<keyword evidence="2" id="KW-1133">Transmembrane helix</keyword>
<proteinExistence type="predicted"/>
<dbReference type="Proteomes" id="UP000311382">
    <property type="component" value="Unassembled WGS sequence"/>
</dbReference>